<sequence length="177" mass="20416">MAEDDNGNTTEELSLKPLWDLVFSRGDDRTTHPSGKSRSQAFFRTLVHDPTTSPDNWAPEDVEFEAKKHDDLVRDAWTFVYSTPDVEDSQQPHPKFAELCAILHDKFDTDIATIRLCLRQYSTSVELFLWKTGAVDHLMDGCREYGLVYLSRYLSGRTLSEMLEGFWSYAYADHDRP</sequence>
<dbReference type="EMBL" id="MU854037">
    <property type="protein sequence ID" value="KAK3934024.1"/>
    <property type="molecule type" value="Genomic_DNA"/>
</dbReference>
<evidence type="ECO:0000313" key="1">
    <source>
        <dbReference type="EMBL" id="KAK3934024.1"/>
    </source>
</evidence>
<organism evidence="1 2">
    <name type="scientific">Diplogelasinospora grovesii</name>
    <dbReference type="NCBI Taxonomy" id="303347"/>
    <lineage>
        <taxon>Eukaryota</taxon>
        <taxon>Fungi</taxon>
        <taxon>Dikarya</taxon>
        <taxon>Ascomycota</taxon>
        <taxon>Pezizomycotina</taxon>
        <taxon>Sordariomycetes</taxon>
        <taxon>Sordariomycetidae</taxon>
        <taxon>Sordariales</taxon>
        <taxon>Diplogelasinosporaceae</taxon>
        <taxon>Diplogelasinospora</taxon>
    </lineage>
</organism>
<accession>A0AAN6RYP4</accession>
<evidence type="ECO:0000313" key="2">
    <source>
        <dbReference type="Proteomes" id="UP001303473"/>
    </source>
</evidence>
<gene>
    <name evidence="1" type="ORF">QBC46DRAFT_348055</name>
</gene>
<proteinExistence type="predicted"/>
<dbReference type="AlphaFoldDB" id="A0AAN6RYP4"/>
<dbReference type="Proteomes" id="UP001303473">
    <property type="component" value="Unassembled WGS sequence"/>
</dbReference>
<name>A0AAN6RYP4_9PEZI</name>
<comment type="caution">
    <text evidence="1">The sequence shown here is derived from an EMBL/GenBank/DDBJ whole genome shotgun (WGS) entry which is preliminary data.</text>
</comment>
<reference evidence="2" key="1">
    <citation type="journal article" date="2023" name="Mol. Phylogenet. Evol.">
        <title>Genome-scale phylogeny and comparative genomics of the fungal order Sordariales.</title>
        <authorList>
            <person name="Hensen N."/>
            <person name="Bonometti L."/>
            <person name="Westerberg I."/>
            <person name="Brannstrom I.O."/>
            <person name="Guillou S."/>
            <person name="Cros-Aarteil S."/>
            <person name="Calhoun S."/>
            <person name="Haridas S."/>
            <person name="Kuo A."/>
            <person name="Mondo S."/>
            <person name="Pangilinan J."/>
            <person name="Riley R."/>
            <person name="LaButti K."/>
            <person name="Andreopoulos B."/>
            <person name="Lipzen A."/>
            <person name="Chen C."/>
            <person name="Yan M."/>
            <person name="Daum C."/>
            <person name="Ng V."/>
            <person name="Clum A."/>
            <person name="Steindorff A."/>
            <person name="Ohm R.A."/>
            <person name="Martin F."/>
            <person name="Silar P."/>
            <person name="Natvig D.O."/>
            <person name="Lalanne C."/>
            <person name="Gautier V."/>
            <person name="Ament-Velasquez S.L."/>
            <person name="Kruys A."/>
            <person name="Hutchinson M.I."/>
            <person name="Powell A.J."/>
            <person name="Barry K."/>
            <person name="Miller A.N."/>
            <person name="Grigoriev I.V."/>
            <person name="Debuchy R."/>
            <person name="Gladieux P."/>
            <person name="Hiltunen Thoren M."/>
            <person name="Johannesson H."/>
        </authorList>
    </citation>
    <scope>NUCLEOTIDE SEQUENCE [LARGE SCALE GENOMIC DNA]</scope>
    <source>
        <strain evidence="2">CBS 340.73</strain>
    </source>
</reference>
<protein>
    <submittedName>
        <fullName evidence="1">Uncharacterized protein</fullName>
    </submittedName>
</protein>
<keyword evidence="2" id="KW-1185">Reference proteome</keyword>